<dbReference type="Pfam" id="PF14452">
    <property type="entry name" value="Multi_ubiq"/>
    <property type="match status" value="2"/>
</dbReference>
<accession>A0A4R8F8J4</accession>
<sequence length="178" mass="19401">MTTGTTDIEDVAASLAAGSKHRAHGPYRMEVGDAELAFRPVRIDDPVPTGRQILDAAGIRQVEEHLLFLVLSNGELEELRLDETTDLRGGGVERFLIFASAESYRIELDRKVFEWGACAISGRVLKRLAGVDPATYGVWLEVRGGEDQPVGDSELVRLDGKGLERFFTGITQTTEGAA</sequence>
<name>A0A4R8F8J4_9RHOB</name>
<proteinExistence type="predicted"/>
<organism evidence="2 3">
    <name type="scientific">Rhodovulum visakhapatnamense</name>
    <dbReference type="NCBI Taxonomy" id="364297"/>
    <lineage>
        <taxon>Bacteria</taxon>
        <taxon>Pseudomonadati</taxon>
        <taxon>Pseudomonadota</taxon>
        <taxon>Alphaproteobacteria</taxon>
        <taxon>Rhodobacterales</taxon>
        <taxon>Paracoccaceae</taxon>
        <taxon>Rhodovulum</taxon>
    </lineage>
</organism>
<dbReference type="AlphaFoldDB" id="A0A4R8F8J4"/>
<dbReference type="RefSeq" id="WP_208323316.1">
    <property type="nucleotide sequence ID" value="NZ_SOEB01000034.1"/>
</dbReference>
<evidence type="ECO:0000259" key="1">
    <source>
        <dbReference type="Pfam" id="PF14452"/>
    </source>
</evidence>
<evidence type="ECO:0000313" key="3">
    <source>
        <dbReference type="Proteomes" id="UP000295484"/>
    </source>
</evidence>
<feature type="domain" description="Multi-ubiquitin" evidence="1">
    <location>
        <begin position="104"/>
        <end position="168"/>
    </location>
</feature>
<dbReference type="InterPro" id="IPR027802">
    <property type="entry name" value="Multi-ubiquitin_dom"/>
</dbReference>
<evidence type="ECO:0000313" key="2">
    <source>
        <dbReference type="EMBL" id="TDX21914.1"/>
    </source>
</evidence>
<gene>
    <name evidence="2" type="ORF">EV657_13416</name>
</gene>
<dbReference type="EMBL" id="SOEB01000034">
    <property type="protein sequence ID" value="TDX21914.1"/>
    <property type="molecule type" value="Genomic_DNA"/>
</dbReference>
<protein>
    <submittedName>
        <fullName evidence="2">Multiubiquitin</fullName>
    </submittedName>
</protein>
<comment type="caution">
    <text evidence="2">The sequence shown here is derived from an EMBL/GenBank/DDBJ whole genome shotgun (WGS) entry which is preliminary data.</text>
</comment>
<reference evidence="2 3" key="1">
    <citation type="submission" date="2019-03" db="EMBL/GenBank/DDBJ databases">
        <title>Genomic Encyclopedia of Type Strains, Phase IV (KMG-IV): sequencing the most valuable type-strain genomes for metagenomic binning, comparative biology and taxonomic classification.</title>
        <authorList>
            <person name="Goeker M."/>
        </authorList>
    </citation>
    <scope>NUCLEOTIDE SEQUENCE [LARGE SCALE GENOMIC DNA]</scope>
    <source>
        <strain evidence="2 3">JA181</strain>
    </source>
</reference>
<dbReference type="Proteomes" id="UP000295484">
    <property type="component" value="Unassembled WGS sequence"/>
</dbReference>
<feature type="domain" description="Multi-ubiquitin" evidence="1">
    <location>
        <begin position="37"/>
        <end position="98"/>
    </location>
</feature>